<dbReference type="InterPro" id="IPR040079">
    <property type="entry name" value="Glutathione_S-Trfase"/>
</dbReference>
<dbReference type="InterPro" id="IPR036282">
    <property type="entry name" value="Glutathione-S-Trfase_C_sf"/>
</dbReference>
<feature type="domain" description="GST N-terminal" evidence="4">
    <location>
        <begin position="2"/>
        <end position="84"/>
    </location>
</feature>
<evidence type="ECO:0000313" key="7">
    <source>
        <dbReference type="Proteomes" id="UP000007460"/>
    </source>
</evidence>
<dbReference type="FunFam" id="3.40.30.10:FF:000039">
    <property type="entry name" value="Glutathione S-transferase domain"/>
    <property type="match status" value="1"/>
</dbReference>
<dbReference type="RefSeq" id="WP_013047247.1">
    <property type="nucleotide sequence ID" value="NC_014010.1"/>
</dbReference>
<dbReference type="SFLD" id="SFLDG00358">
    <property type="entry name" value="Main_(cytGST)"/>
    <property type="match status" value="1"/>
</dbReference>
<comment type="similarity">
    <text evidence="1 3">Belongs to the GST superfamily.</text>
</comment>
<dbReference type="GO" id="GO:0004364">
    <property type="term" value="F:glutathione transferase activity"/>
    <property type="evidence" value="ECO:0007669"/>
    <property type="project" value="UniProtKB-EC"/>
</dbReference>
<dbReference type="AlphaFoldDB" id="D5BPW8"/>
<dbReference type="PANTHER" id="PTHR44051:SF19">
    <property type="entry name" value="DISULFIDE-BOND OXIDOREDUCTASE YFCG"/>
    <property type="match status" value="1"/>
</dbReference>
<dbReference type="InterPro" id="IPR004045">
    <property type="entry name" value="Glutathione_S-Trfase_N"/>
</dbReference>
<dbReference type="Gene3D" id="1.20.1050.10">
    <property type="match status" value="1"/>
</dbReference>
<dbReference type="SUPFAM" id="SSF47616">
    <property type="entry name" value="GST C-terminal domain-like"/>
    <property type="match status" value="1"/>
</dbReference>
<dbReference type="eggNOG" id="COG0625">
    <property type="taxonomic scope" value="Bacteria"/>
</dbReference>
<dbReference type="KEGG" id="apb:SAR116_2377"/>
<dbReference type="Gene3D" id="3.40.30.10">
    <property type="entry name" value="Glutaredoxin"/>
    <property type="match status" value="1"/>
</dbReference>
<dbReference type="CDD" id="cd03047">
    <property type="entry name" value="GST_N_2"/>
    <property type="match status" value="1"/>
</dbReference>
<dbReference type="Pfam" id="PF02798">
    <property type="entry name" value="GST_N"/>
    <property type="match status" value="1"/>
</dbReference>
<name>D5BPW8_PUNMI</name>
<dbReference type="Pfam" id="PF00043">
    <property type="entry name" value="GST_C"/>
    <property type="match status" value="1"/>
</dbReference>
<dbReference type="STRING" id="488538.SAR116_2377"/>
<dbReference type="EC" id="2.5.1.18" evidence="6"/>
<accession>D5BPW8</accession>
<reference evidence="6 7" key="1">
    <citation type="journal article" date="2010" name="J. Bacteriol.">
        <title>Complete genome sequence of "Candidatus Puniceispirillum marinum" IMCC1322, a representative of the SAR116 clade in the Alphaproteobacteria.</title>
        <authorList>
            <person name="Oh H.M."/>
            <person name="Kwon K.K."/>
            <person name="Kang I."/>
            <person name="Kang S.G."/>
            <person name="Lee J.H."/>
            <person name="Kim S.J."/>
            <person name="Cho J.C."/>
        </authorList>
    </citation>
    <scope>NUCLEOTIDE SEQUENCE [LARGE SCALE GENOMIC DNA]</scope>
    <source>
        <strain evidence="6 7">IMCC1322</strain>
    </source>
</reference>
<protein>
    <submittedName>
        <fullName evidence="6">Glutathione S-transferase family protein</fullName>
        <ecNumber evidence="6">2.5.1.18</ecNumber>
    </submittedName>
</protein>
<evidence type="ECO:0000256" key="3">
    <source>
        <dbReference type="RuleBase" id="RU003494"/>
    </source>
</evidence>
<evidence type="ECO:0000256" key="2">
    <source>
        <dbReference type="ARBA" id="ARBA00022679"/>
    </source>
</evidence>
<gene>
    <name evidence="6" type="ordered locus">SAR116_2377</name>
</gene>
<dbReference type="PROSITE" id="PS50404">
    <property type="entry name" value="GST_NTER"/>
    <property type="match status" value="1"/>
</dbReference>
<dbReference type="PROSITE" id="PS50405">
    <property type="entry name" value="GST_CTER"/>
    <property type="match status" value="1"/>
</dbReference>
<keyword evidence="7" id="KW-1185">Reference proteome</keyword>
<sequence length="216" mass="25085">MPKIKIWGRSSSSNVQAALWCLAELELDFDRIDAGLMYGVVDTLDYARMNPNKTIPTLVDGDQQPLFETGAILRYLGGRYGDDRFWPEDISARAQIDKWAEWAKINTVDKFTWPIFWKVVRTAPSKRDPVLIAENLEILNRYLAIADERLAHHAFLAGADFTLADIQFGHVLYRYFDIELDRHDFAHIRRYYDDMVKRPAFERCVMVSYDELAVSD</sequence>
<feature type="domain" description="GST C-terminal" evidence="5">
    <location>
        <begin position="89"/>
        <end position="216"/>
    </location>
</feature>
<dbReference type="HOGENOM" id="CLU_011226_6_2_5"/>
<dbReference type="InterPro" id="IPR010987">
    <property type="entry name" value="Glutathione-S-Trfase_C-like"/>
</dbReference>
<dbReference type="InterPro" id="IPR036249">
    <property type="entry name" value="Thioredoxin-like_sf"/>
</dbReference>
<dbReference type="Proteomes" id="UP000007460">
    <property type="component" value="Chromosome"/>
</dbReference>
<dbReference type="SUPFAM" id="SSF52833">
    <property type="entry name" value="Thioredoxin-like"/>
    <property type="match status" value="1"/>
</dbReference>
<dbReference type="EMBL" id="CP001751">
    <property type="protein sequence ID" value="ADE40620.1"/>
    <property type="molecule type" value="Genomic_DNA"/>
</dbReference>
<dbReference type="SFLD" id="SFLDS00019">
    <property type="entry name" value="Glutathione_Transferase_(cytos"/>
    <property type="match status" value="1"/>
</dbReference>
<evidence type="ECO:0000259" key="4">
    <source>
        <dbReference type="PROSITE" id="PS50404"/>
    </source>
</evidence>
<organism evidence="6 7">
    <name type="scientific">Puniceispirillum marinum (strain IMCC1322)</name>
    <dbReference type="NCBI Taxonomy" id="488538"/>
    <lineage>
        <taxon>Bacteria</taxon>
        <taxon>Pseudomonadati</taxon>
        <taxon>Pseudomonadota</taxon>
        <taxon>Alphaproteobacteria</taxon>
        <taxon>Candidatus Puniceispirillales</taxon>
        <taxon>Candidatus Puniceispirillaceae</taxon>
        <taxon>Candidatus Puniceispirillum</taxon>
    </lineage>
</organism>
<evidence type="ECO:0000259" key="5">
    <source>
        <dbReference type="PROSITE" id="PS50405"/>
    </source>
</evidence>
<dbReference type="SFLD" id="SFLDG01150">
    <property type="entry name" value="Main.1:_Beta-like"/>
    <property type="match status" value="1"/>
</dbReference>
<dbReference type="InterPro" id="IPR004046">
    <property type="entry name" value="GST_C"/>
</dbReference>
<dbReference type="OrthoDB" id="9810080at2"/>
<proteinExistence type="inferred from homology"/>
<evidence type="ECO:0000313" key="6">
    <source>
        <dbReference type="EMBL" id="ADE40620.1"/>
    </source>
</evidence>
<dbReference type="PANTHER" id="PTHR44051">
    <property type="entry name" value="GLUTATHIONE S-TRANSFERASE-RELATED"/>
    <property type="match status" value="1"/>
</dbReference>
<keyword evidence="2 6" id="KW-0808">Transferase</keyword>
<evidence type="ECO:0000256" key="1">
    <source>
        <dbReference type="ARBA" id="ARBA00007409"/>
    </source>
</evidence>